<feature type="transmembrane region" description="Helical" evidence="5">
    <location>
        <begin position="402"/>
        <end position="424"/>
    </location>
</feature>
<dbReference type="PROSITE" id="PS51450">
    <property type="entry name" value="LRR"/>
    <property type="match status" value="4"/>
</dbReference>
<evidence type="ECO:0000256" key="2">
    <source>
        <dbReference type="ARBA" id="ARBA00022729"/>
    </source>
</evidence>
<keyword evidence="6" id="KW-1185">Reference proteome</keyword>
<dbReference type="InterPro" id="IPR001611">
    <property type="entry name" value="Leu-rich_rpt"/>
</dbReference>
<dbReference type="PANTHER" id="PTHR45842">
    <property type="entry name" value="SYNAPTIC ADHESION-LIKE MOLECULE SALM"/>
    <property type="match status" value="1"/>
</dbReference>
<evidence type="ECO:0000256" key="1">
    <source>
        <dbReference type="ARBA" id="ARBA00022614"/>
    </source>
</evidence>
<dbReference type="Pfam" id="PF13855">
    <property type="entry name" value="LRR_8"/>
    <property type="match status" value="2"/>
</dbReference>
<dbReference type="RefSeq" id="XP_065660967.1">
    <property type="nucleotide sequence ID" value="XM_065804895.1"/>
</dbReference>
<evidence type="ECO:0000313" key="7">
    <source>
        <dbReference type="RefSeq" id="XP_065660967.1"/>
    </source>
</evidence>
<proteinExistence type="predicted"/>
<keyword evidence="3" id="KW-0677">Repeat</keyword>
<dbReference type="Proteomes" id="UP001652625">
    <property type="component" value="Chromosome 09"/>
</dbReference>
<dbReference type="Gene3D" id="3.80.10.10">
    <property type="entry name" value="Ribonuclease Inhibitor"/>
    <property type="match status" value="3"/>
</dbReference>
<keyword evidence="5" id="KW-0812">Transmembrane</keyword>
<keyword evidence="5" id="KW-1133">Transmembrane helix</keyword>
<dbReference type="GeneID" id="136084604"/>
<keyword evidence="5" id="KW-0472">Membrane</keyword>
<accession>A0ABM4CGX7</accession>
<evidence type="ECO:0000256" key="3">
    <source>
        <dbReference type="ARBA" id="ARBA00022737"/>
    </source>
</evidence>
<sequence length="459" mass="52756">MKKDSIYGFFIIPKLMVSKLMFFFGILGQITLCPIVCRCYDSKIYCMYNNISTSQLIKMLPHIPKDLRHLELSGNLIESFPAEHFEGFQKLEYLGLNNNNIVKLPPRLSTYLPNLKTIFLNGNNIEELSFSVLIGYENIETMSLKKNKIKNISDFSFQKLEFLRELFLSENYITQITQYTFYGLRNLQKLLLNNNLVNTIHKKAFSNTTHLVDLFLHSNNLEFVPEGIVSGLHSLQILTLNNNKIRYIHQMAFQNSSKSIKELLLNKNQITALPLHALSNINIARINLQENPIFCSCFLTMTAITNPIVFNNIVVSGNCLKPFERKLGEFSNITNYRNCSMCDLTPCKYGFECRAIKNTLNFFCSELKKKSTQPQLIEHIDQSIKNTKMTFKGSKPVKLSTFTWTVLGIIVGVSLLTIALLAFFKRKKSKKNCTFKLNEVESIRLCNNEISCSRFTKLS</sequence>
<dbReference type="InterPro" id="IPR003591">
    <property type="entry name" value="Leu-rich_rpt_typical-subtyp"/>
</dbReference>
<evidence type="ECO:0000256" key="5">
    <source>
        <dbReference type="SAM" id="Phobius"/>
    </source>
</evidence>
<keyword evidence="1" id="KW-0433">Leucine-rich repeat</keyword>
<evidence type="ECO:0000256" key="4">
    <source>
        <dbReference type="ARBA" id="ARBA00023180"/>
    </source>
</evidence>
<protein>
    <submittedName>
        <fullName evidence="7">Slit homolog 2 protein-like</fullName>
    </submittedName>
</protein>
<evidence type="ECO:0000313" key="6">
    <source>
        <dbReference type="Proteomes" id="UP001652625"/>
    </source>
</evidence>
<organism evidence="6 7">
    <name type="scientific">Hydra vulgaris</name>
    <name type="common">Hydra</name>
    <name type="synonym">Hydra attenuata</name>
    <dbReference type="NCBI Taxonomy" id="6087"/>
    <lineage>
        <taxon>Eukaryota</taxon>
        <taxon>Metazoa</taxon>
        <taxon>Cnidaria</taxon>
        <taxon>Hydrozoa</taxon>
        <taxon>Hydroidolina</taxon>
        <taxon>Anthoathecata</taxon>
        <taxon>Aplanulata</taxon>
        <taxon>Hydridae</taxon>
        <taxon>Hydra</taxon>
    </lineage>
</organism>
<reference evidence="7" key="1">
    <citation type="submission" date="2025-08" db="UniProtKB">
        <authorList>
            <consortium name="RefSeq"/>
        </authorList>
    </citation>
    <scope>IDENTIFICATION</scope>
</reference>
<dbReference type="InterPro" id="IPR032675">
    <property type="entry name" value="LRR_dom_sf"/>
</dbReference>
<name>A0ABM4CGX7_HYDVU</name>
<dbReference type="SMART" id="SM00365">
    <property type="entry name" value="LRR_SD22"/>
    <property type="match status" value="4"/>
</dbReference>
<keyword evidence="2" id="KW-0732">Signal</keyword>
<keyword evidence="4" id="KW-0325">Glycoprotein</keyword>
<dbReference type="SUPFAM" id="SSF52058">
    <property type="entry name" value="L domain-like"/>
    <property type="match status" value="1"/>
</dbReference>
<gene>
    <name evidence="7" type="primary">LOC136084604</name>
</gene>
<dbReference type="InterPro" id="IPR050467">
    <property type="entry name" value="LRFN"/>
</dbReference>
<dbReference type="SMART" id="SM00369">
    <property type="entry name" value="LRR_TYP"/>
    <property type="match status" value="8"/>
</dbReference>
<dbReference type="PANTHER" id="PTHR45842:SF12">
    <property type="entry name" value="KEKKON 5, ISOFORM A"/>
    <property type="match status" value="1"/>
</dbReference>